<gene>
    <name evidence="2" type="ORF">GMO_14060</name>
</gene>
<keyword evidence="3" id="KW-1185">Reference proteome</keyword>
<feature type="compositionally biased region" description="Basic and acidic residues" evidence="1">
    <location>
        <begin position="107"/>
        <end position="131"/>
    </location>
</feature>
<evidence type="ECO:0000313" key="3">
    <source>
        <dbReference type="Proteomes" id="UP000004949"/>
    </source>
</evidence>
<feature type="compositionally biased region" description="Basic and acidic residues" evidence="1">
    <location>
        <begin position="64"/>
        <end position="81"/>
    </location>
</feature>
<dbReference type="PATRIC" id="fig|1088869.3.peg.1408"/>
<comment type="caution">
    <text evidence="2">The sequence shown here is derived from an EMBL/GenBank/DDBJ whole genome shotgun (WGS) entry which is preliminary data.</text>
</comment>
<reference evidence="2 3" key="1">
    <citation type="submission" date="2011-10" db="EMBL/GenBank/DDBJ databases">
        <title>Genome sequence of Gluconobacter morbifer G707, isolated from Drosophila gut.</title>
        <authorList>
            <person name="Lee W.-J."/>
            <person name="Kim E.-K."/>
        </authorList>
    </citation>
    <scope>NUCLEOTIDE SEQUENCE [LARGE SCALE GENOMIC DNA]</scope>
    <source>
        <strain evidence="2 3">G707</strain>
    </source>
</reference>
<sequence>MAAGLLGLVFLCMPFAVFGLKPRMLEMEYQLAELRAEIQSISLRLATPPSERLVTSAAPPEEQGVDRSSSDGRHGKAERPAPEISPEAYLDPVHVIRPDMPSYEDGPMAKDAEALPRAARRDAMPAGERRWSQAPWEGRQVEPAADRRDAAPHRVKTPYRDDDTLMRPRRSEPQLRWPPRG</sequence>
<dbReference type="EMBL" id="AGQV01000002">
    <property type="protein sequence ID" value="EHH68636.1"/>
    <property type="molecule type" value="Genomic_DNA"/>
</dbReference>
<proteinExistence type="predicted"/>
<name>G6XIJ6_9PROT</name>
<organism evidence="2 3">
    <name type="scientific">Gluconobacter morbifer G707</name>
    <dbReference type="NCBI Taxonomy" id="1088869"/>
    <lineage>
        <taxon>Bacteria</taxon>
        <taxon>Pseudomonadati</taxon>
        <taxon>Pseudomonadota</taxon>
        <taxon>Alphaproteobacteria</taxon>
        <taxon>Acetobacterales</taxon>
        <taxon>Acetobacteraceae</taxon>
        <taxon>Gluconobacter</taxon>
    </lineage>
</organism>
<accession>G6XIJ6</accession>
<evidence type="ECO:0000313" key="2">
    <source>
        <dbReference type="EMBL" id="EHH68636.1"/>
    </source>
</evidence>
<dbReference type="Proteomes" id="UP000004949">
    <property type="component" value="Unassembled WGS sequence"/>
</dbReference>
<feature type="region of interest" description="Disordered" evidence="1">
    <location>
        <begin position="51"/>
        <end position="181"/>
    </location>
</feature>
<dbReference type="AlphaFoldDB" id="G6XIJ6"/>
<protein>
    <submittedName>
        <fullName evidence="2">Uncharacterized protein</fullName>
    </submittedName>
</protein>
<feature type="compositionally biased region" description="Basic and acidic residues" evidence="1">
    <location>
        <begin position="144"/>
        <end position="173"/>
    </location>
</feature>
<evidence type="ECO:0000256" key="1">
    <source>
        <dbReference type="SAM" id="MobiDB-lite"/>
    </source>
</evidence>